<evidence type="ECO:0000259" key="1">
    <source>
        <dbReference type="Pfam" id="PF04233"/>
    </source>
</evidence>
<dbReference type="InterPro" id="IPR006528">
    <property type="entry name" value="Phage_head_morphogenesis_dom"/>
</dbReference>
<protein>
    <submittedName>
        <fullName evidence="2">Phage capsid morphogenesis domain-containing protein</fullName>
    </submittedName>
</protein>
<gene>
    <name evidence="2" type="ORF">LP083-1_004</name>
</gene>
<reference evidence="2" key="1">
    <citation type="journal article" date="2014" name="Appl. Environ. Microbiol.">
        <title>Comparative genomic and morphological analysis of Listeria phages isolated from farm environments.</title>
        <authorList>
            <person name="Denes T."/>
            <person name="Vongkamjan K."/>
            <person name="Ackermann H.W."/>
            <person name="Moreno Switt A.I."/>
            <person name="Wiedmann M."/>
            <person name="den Bakker H.C."/>
        </authorList>
    </citation>
    <scope>NUCLEOTIDE SEQUENCE</scope>
</reference>
<name>A0A059T6G0_9CAUD</name>
<organism evidence="2">
    <name type="scientific">Listeria phage LP-083-1</name>
    <dbReference type="NCBI Taxonomy" id="1458854"/>
    <lineage>
        <taxon>Viruses</taxon>
        <taxon>Duplodnaviria</taxon>
        <taxon>Heunggongvirae</taxon>
        <taxon>Uroviricota</taxon>
        <taxon>Caudoviricetes</taxon>
    </lineage>
</organism>
<sequence>MPRYDDLVKQIDEISDLKEKAILKGIGQDYVVLLDEVMKDFVTAMTRLDRMKVSELDTLDRELVIAREIQDMLTTFVNGAVGTKLPEQLLDTAQFGYASEVWLTTMSLKASLPYMSVFDDYMTSLFKYGVNADNYSALMYKNRVGVAKTIEQVLIKGIVRGDSNQKLGVTIREEVGVSYRHAQTIARTEAGRLRSMGNVEKQRQSKQMGFFEQKRWFSIKDMRTRKDHQHLDGQTIPIGDKYEVNGLFAMAPRLFGVAKEDINCRCRSHSVSHVEDVPQHMWDSVKQVRVPYAPYNEWIKTQ</sequence>
<feature type="domain" description="Phage head morphogenesis" evidence="1">
    <location>
        <begin position="148"/>
        <end position="267"/>
    </location>
</feature>
<evidence type="ECO:0000313" key="2">
    <source>
        <dbReference type="EMBL" id="AHL18969.1"/>
    </source>
</evidence>
<proteinExistence type="predicted"/>
<accession>A0A059T6G0</accession>
<dbReference type="EMBL" id="KJ094027">
    <property type="protein sequence ID" value="AHL18969.1"/>
    <property type="molecule type" value="Genomic_DNA"/>
</dbReference>
<dbReference type="NCBIfam" id="TIGR01641">
    <property type="entry name" value="phageSPP1_gp7"/>
    <property type="match status" value="1"/>
</dbReference>
<dbReference type="Pfam" id="PF04233">
    <property type="entry name" value="Phage_Mu_F"/>
    <property type="match status" value="1"/>
</dbReference>